<dbReference type="STRING" id="1121025.SAMN02745249_01502"/>
<keyword evidence="2" id="KW-1185">Reference proteome</keyword>
<dbReference type="GO" id="GO:0006808">
    <property type="term" value="P:regulation of nitrogen utilization"/>
    <property type="evidence" value="ECO:0007669"/>
    <property type="project" value="InterPro"/>
</dbReference>
<reference evidence="1 2" key="1">
    <citation type="submission" date="2016-11" db="EMBL/GenBank/DDBJ databases">
        <authorList>
            <person name="Jaros S."/>
            <person name="Januszkiewicz K."/>
            <person name="Wedrychowicz H."/>
        </authorList>
    </citation>
    <scope>NUCLEOTIDE SEQUENCE [LARGE SCALE GENOMIC DNA]</scope>
    <source>
        <strain evidence="1 2">DSM 15692</strain>
    </source>
</reference>
<sequence>MSRMYLAIVNRGKAEVVIKHARSMGIEEGTVLLGEGTVRSKVLEPLGLNQTQKEIVMLPVTKEQDQLIHQEISEKLKFDQRNKGIAFSIPFKRWTKESTSFSLEEEDFSSSLIMTIVEKGKGRDIIKAARKAKARGGTLIHGRGAGVPQDYYFPIQVEPQKDTVLIVIQKDKKEEVQKSIEEAINSETDGIVFTLPVVATSGIFEDRMGEKLSKIKGGRE</sequence>
<dbReference type="InterPro" id="IPR002187">
    <property type="entry name" value="N-reg_PII"/>
</dbReference>
<name>A0A1M4XPK6_9LACT</name>
<dbReference type="InterPro" id="IPR015867">
    <property type="entry name" value="N-reg_PII/ATP_PRibTrfase_C"/>
</dbReference>
<gene>
    <name evidence="1" type="ORF">SAMN02745249_01502</name>
</gene>
<accession>A0A1M4XPK6</accession>
<dbReference type="Proteomes" id="UP000184128">
    <property type="component" value="Unassembled WGS sequence"/>
</dbReference>
<dbReference type="AlphaFoldDB" id="A0A1M4XPK6"/>
<proteinExistence type="predicted"/>
<dbReference type="GO" id="GO:0030234">
    <property type="term" value="F:enzyme regulator activity"/>
    <property type="evidence" value="ECO:0007669"/>
    <property type="project" value="InterPro"/>
</dbReference>
<dbReference type="OrthoDB" id="9803021at2"/>
<evidence type="ECO:0000313" key="2">
    <source>
        <dbReference type="Proteomes" id="UP000184128"/>
    </source>
</evidence>
<dbReference type="EMBL" id="FQUF01000022">
    <property type="protein sequence ID" value="SHE95395.1"/>
    <property type="molecule type" value="Genomic_DNA"/>
</dbReference>
<organism evidence="1 2">
    <name type="scientific">Atopostipes suicloacalis DSM 15692</name>
    <dbReference type="NCBI Taxonomy" id="1121025"/>
    <lineage>
        <taxon>Bacteria</taxon>
        <taxon>Bacillati</taxon>
        <taxon>Bacillota</taxon>
        <taxon>Bacilli</taxon>
        <taxon>Lactobacillales</taxon>
        <taxon>Carnobacteriaceae</taxon>
        <taxon>Atopostipes</taxon>
    </lineage>
</organism>
<dbReference type="InterPro" id="IPR011322">
    <property type="entry name" value="N-reg_PII-like_a/b"/>
</dbReference>
<dbReference type="Gene3D" id="3.30.70.120">
    <property type="match status" value="2"/>
</dbReference>
<evidence type="ECO:0000313" key="1">
    <source>
        <dbReference type="EMBL" id="SHE95395.1"/>
    </source>
</evidence>
<dbReference type="Pfam" id="PF00543">
    <property type="entry name" value="P-II"/>
    <property type="match status" value="1"/>
</dbReference>
<dbReference type="SUPFAM" id="SSF54913">
    <property type="entry name" value="GlnB-like"/>
    <property type="match status" value="2"/>
</dbReference>
<dbReference type="PROSITE" id="PS51343">
    <property type="entry name" value="PII_GLNB_DOM"/>
    <property type="match status" value="1"/>
</dbReference>
<protein>
    <submittedName>
        <fullName evidence="1">Nitrogen regulatory protein P-II family</fullName>
    </submittedName>
</protein>
<dbReference type="RefSeq" id="WP_073298247.1">
    <property type="nucleotide sequence ID" value="NZ_FQUF01000022.1"/>
</dbReference>